<dbReference type="EMBL" id="JAPHEH010000001">
    <property type="protein sequence ID" value="MDG4475682.1"/>
    <property type="molecule type" value="Genomic_DNA"/>
</dbReference>
<dbReference type="GO" id="GO:0051539">
    <property type="term" value="F:4 iron, 4 sulfur cluster binding"/>
    <property type="evidence" value="ECO:0007669"/>
    <property type="project" value="UniProtKB-KW"/>
</dbReference>
<dbReference type="GO" id="GO:0046872">
    <property type="term" value="F:metal ion binding"/>
    <property type="evidence" value="ECO:0007669"/>
    <property type="project" value="UniProtKB-KW"/>
</dbReference>
<evidence type="ECO:0000256" key="2">
    <source>
        <dbReference type="ARBA" id="ARBA00022485"/>
    </source>
</evidence>
<feature type="domain" description="4Fe-4S ferredoxin-type" evidence="8">
    <location>
        <begin position="107"/>
        <end position="136"/>
    </location>
</feature>
<name>A0A9X4MN25_9BACT</name>
<dbReference type="InterPro" id="IPR017896">
    <property type="entry name" value="4Fe4S_Fe-S-bd"/>
</dbReference>
<dbReference type="PROSITE" id="PS00198">
    <property type="entry name" value="4FE4S_FER_1"/>
    <property type="match status" value="1"/>
</dbReference>
<proteinExistence type="predicted"/>
<dbReference type="InterPro" id="IPR045865">
    <property type="entry name" value="ACT-like_dom_sf"/>
</dbReference>
<dbReference type="InterPro" id="IPR050572">
    <property type="entry name" value="Fe-S_Ferredoxin"/>
</dbReference>
<keyword evidence="4" id="KW-0677">Repeat</keyword>
<organism evidence="9 10">
    <name type="scientific">Thiovibrio frasassiensis</name>
    <dbReference type="NCBI Taxonomy" id="2984131"/>
    <lineage>
        <taxon>Bacteria</taxon>
        <taxon>Pseudomonadati</taxon>
        <taxon>Thermodesulfobacteriota</taxon>
        <taxon>Desulfobulbia</taxon>
        <taxon>Desulfobulbales</taxon>
        <taxon>Thiovibrionaceae</taxon>
        <taxon>Thiovibrio</taxon>
    </lineage>
</organism>
<evidence type="ECO:0000256" key="6">
    <source>
        <dbReference type="ARBA" id="ARBA00023004"/>
    </source>
</evidence>
<dbReference type="InterPro" id="IPR018449">
    <property type="entry name" value="NIL_domain"/>
</dbReference>
<keyword evidence="5" id="KW-0249">Electron transport</keyword>
<dbReference type="Gene3D" id="3.30.70.260">
    <property type="match status" value="1"/>
</dbReference>
<evidence type="ECO:0000256" key="7">
    <source>
        <dbReference type="ARBA" id="ARBA00023014"/>
    </source>
</evidence>
<keyword evidence="6" id="KW-0408">Iron</keyword>
<evidence type="ECO:0000259" key="8">
    <source>
        <dbReference type="PROSITE" id="PS51379"/>
    </source>
</evidence>
<evidence type="ECO:0000256" key="3">
    <source>
        <dbReference type="ARBA" id="ARBA00022723"/>
    </source>
</evidence>
<keyword evidence="7" id="KW-0411">Iron-sulfur</keyword>
<evidence type="ECO:0000256" key="4">
    <source>
        <dbReference type="ARBA" id="ARBA00022737"/>
    </source>
</evidence>
<dbReference type="RefSeq" id="WP_307632655.1">
    <property type="nucleotide sequence ID" value="NZ_JAPHEH010000001.1"/>
</dbReference>
<evidence type="ECO:0000313" key="9">
    <source>
        <dbReference type="EMBL" id="MDG4475682.1"/>
    </source>
</evidence>
<reference evidence="9" key="2">
    <citation type="submission" date="2022-10" db="EMBL/GenBank/DDBJ databases">
        <authorList>
            <person name="Aronson H.S."/>
        </authorList>
    </citation>
    <scope>NUCLEOTIDE SEQUENCE</scope>
    <source>
        <strain evidence="9">RS19-109</strain>
    </source>
</reference>
<keyword evidence="1" id="KW-0813">Transport</keyword>
<keyword evidence="3" id="KW-0479">Metal-binding</keyword>
<dbReference type="Pfam" id="PF09383">
    <property type="entry name" value="NIL"/>
    <property type="match status" value="1"/>
</dbReference>
<dbReference type="Pfam" id="PF13237">
    <property type="entry name" value="Fer4_10"/>
    <property type="match status" value="1"/>
</dbReference>
<gene>
    <name evidence="9" type="ORF">OLX77_05845</name>
</gene>
<accession>A0A9X4MN25</accession>
<dbReference type="SMART" id="SM00930">
    <property type="entry name" value="NIL"/>
    <property type="match status" value="1"/>
</dbReference>
<dbReference type="InterPro" id="IPR017900">
    <property type="entry name" value="4Fe4S_Fe_S_CS"/>
</dbReference>
<sequence>MNTRIYVLKFPKEVIDQPIISNLVKKYDLEFNILKATILLQQEGVMVLEFLGHKANVKKGIAYLNEMGVTVKSMAGNIHRDDEKCYQCGACTGICPTGALSLHRPDMAVLFDEAKCTACGLCVPVCPARAMEVSLNGNVDLAA</sequence>
<comment type="caution">
    <text evidence="9">The sequence shown here is derived from an EMBL/GenBank/DDBJ whole genome shotgun (WGS) entry which is preliminary data.</text>
</comment>
<evidence type="ECO:0000313" key="10">
    <source>
        <dbReference type="Proteomes" id="UP001154240"/>
    </source>
</evidence>
<protein>
    <submittedName>
        <fullName evidence="9">4Fe-4S binding protein</fullName>
    </submittedName>
</protein>
<dbReference type="AlphaFoldDB" id="A0A9X4MN25"/>
<dbReference type="PANTHER" id="PTHR43687:SF6">
    <property type="entry name" value="L-ASPARTATE SEMIALDEHYDE SULFURTRANSFERASE IRON-SULFUR SUBUNIT"/>
    <property type="match status" value="1"/>
</dbReference>
<evidence type="ECO:0000256" key="1">
    <source>
        <dbReference type="ARBA" id="ARBA00022448"/>
    </source>
</evidence>
<reference evidence="9" key="1">
    <citation type="journal article" date="2022" name="bioRxiv">
        <title>Thiovibrio frasassiensisgen. nov., sp. nov., an autotrophic, elemental sulfur disproportionating bacterium isolated from sulfidic karst sediment, and proposal of Thiovibrionaceae fam. nov.</title>
        <authorList>
            <person name="Aronson H."/>
            <person name="Thomas C."/>
            <person name="Bhattacharyya M."/>
            <person name="Eckstein S."/>
            <person name="Jensen S."/>
            <person name="Barco R."/>
            <person name="Macalady J."/>
            <person name="Amend J."/>
        </authorList>
    </citation>
    <scope>NUCLEOTIDE SEQUENCE</scope>
    <source>
        <strain evidence="9">RS19-109</strain>
    </source>
</reference>
<keyword evidence="2" id="KW-0004">4Fe-4S</keyword>
<dbReference type="PROSITE" id="PS51379">
    <property type="entry name" value="4FE4S_FER_2"/>
    <property type="match status" value="2"/>
</dbReference>
<dbReference type="SUPFAM" id="SSF55021">
    <property type="entry name" value="ACT-like"/>
    <property type="match status" value="1"/>
</dbReference>
<dbReference type="Gene3D" id="3.30.70.20">
    <property type="match status" value="1"/>
</dbReference>
<evidence type="ECO:0000256" key="5">
    <source>
        <dbReference type="ARBA" id="ARBA00022982"/>
    </source>
</evidence>
<dbReference type="PANTHER" id="PTHR43687">
    <property type="entry name" value="ADENYLYLSULFATE REDUCTASE, BETA SUBUNIT"/>
    <property type="match status" value="1"/>
</dbReference>
<dbReference type="Proteomes" id="UP001154240">
    <property type="component" value="Unassembled WGS sequence"/>
</dbReference>
<dbReference type="SUPFAM" id="SSF54862">
    <property type="entry name" value="4Fe-4S ferredoxins"/>
    <property type="match status" value="1"/>
</dbReference>
<feature type="domain" description="4Fe-4S ferredoxin-type" evidence="8">
    <location>
        <begin position="76"/>
        <end position="105"/>
    </location>
</feature>
<keyword evidence="10" id="KW-1185">Reference proteome</keyword>